<keyword evidence="18" id="KW-1185">Reference proteome</keyword>
<keyword evidence="8 15" id="KW-0808">Transferase</keyword>
<gene>
    <name evidence="17" type="ordered locus">MBIO_0428</name>
</gene>
<dbReference type="GO" id="GO:0006166">
    <property type="term" value="P:purine ribonucleoside salvage"/>
    <property type="evidence" value="ECO:0007669"/>
    <property type="project" value="UniProtKB-KW"/>
</dbReference>
<evidence type="ECO:0000256" key="9">
    <source>
        <dbReference type="ARBA" id="ARBA00022723"/>
    </source>
</evidence>
<comment type="cofactor">
    <cofactor evidence="1 15">
        <name>Mg(2+)</name>
        <dbReference type="ChEBI" id="CHEBI:18420"/>
    </cofactor>
</comment>
<evidence type="ECO:0000256" key="4">
    <source>
        <dbReference type="ARBA" id="ARBA00004676"/>
    </source>
</evidence>
<comment type="pathway">
    <text evidence="3 15">Purine metabolism; IMP biosynthesis via salvage pathway; IMP from hypoxanthine: step 1/1.</text>
</comment>
<evidence type="ECO:0000256" key="7">
    <source>
        <dbReference type="ARBA" id="ARBA00022676"/>
    </source>
</evidence>
<dbReference type="Gene3D" id="3.40.50.2020">
    <property type="match status" value="1"/>
</dbReference>
<keyword evidence="11 15" id="KW-0547">Nucleotide-binding</keyword>
<organism evidence="17 18">
    <name type="scientific">Mycoplasmopsis fermentans (strain ATCC 19989 / NBRC 14854 / NCTC 10117 / PG18)</name>
    <name type="common">Mycoplasma fermentans</name>
    <dbReference type="NCBI Taxonomy" id="496833"/>
    <lineage>
        <taxon>Bacteria</taxon>
        <taxon>Bacillati</taxon>
        <taxon>Mycoplasmatota</taxon>
        <taxon>Mycoplasmoidales</taxon>
        <taxon>Metamycoplasmataceae</taxon>
        <taxon>Mycoplasmopsis</taxon>
    </lineage>
</organism>
<keyword evidence="9 15" id="KW-0479">Metal-binding</keyword>
<dbReference type="EC" id="2.4.2.8" evidence="15"/>
<evidence type="ECO:0000256" key="5">
    <source>
        <dbReference type="ARBA" id="ARBA00008391"/>
    </source>
</evidence>
<comment type="pathway">
    <text evidence="4">Purine metabolism; GMP biosynthesis via salvage pathway; GMP from guanine: step 1/1.</text>
</comment>
<evidence type="ECO:0000256" key="2">
    <source>
        <dbReference type="ARBA" id="ARBA00004496"/>
    </source>
</evidence>
<keyword evidence="10 15" id="KW-0660">Purine salvage</keyword>
<dbReference type="InterPro" id="IPR029057">
    <property type="entry name" value="PRTase-like"/>
</dbReference>
<evidence type="ECO:0000256" key="6">
    <source>
        <dbReference type="ARBA" id="ARBA00022490"/>
    </source>
</evidence>
<evidence type="ECO:0000256" key="10">
    <source>
        <dbReference type="ARBA" id="ARBA00022726"/>
    </source>
</evidence>
<reference evidence="17 18" key="1">
    <citation type="journal article" date="2009" name="Curr. Microbiol.">
        <title>Molecular cloning and expression of a novel cholinephosphotransferase involved in glycoglycerophospholipid biosynthesis of Mycoplasma fermentans.</title>
        <authorList>
            <person name="Ishida N."/>
            <person name="Irikura D."/>
            <person name="Matsuda K."/>
            <person name="Sato S."/>
            <person name="Asano K."/>
        </authorList>
    </citation>
    <scope>NUCLEOTIDE SEQUENCE [LARGE SCALE GENOMIC DNA]</scope>
    <source>
        <strain evidence="18">ATCC 19989 / NBRC 14854 / NCTC 10117 / PG18</strain>
    </source>
</reference>
<dbReference type="AlphaFoldDB" id="C4XEX1"/>
<dbReference type="UniPathway" id="UPA00591">
    <property type="reaction ID" value="UER00648"/>
</dbReference>
<dbReference type="PANTHER" id="PTHR43340:SF1">
    <property type="entry name" value="HYPOXANTHINE PHOSPHORIBOSYLTRANSFERASE"/>
    <property type="match status" value="1"/>
</dbReference>
<protein>
    <recommendedName>
        <fullName evidence="15">Hypoxanthine phosphoribosyltransferase</fullName>
        <ecNumber evidence="15">2.4.2.8</ecNumber>
    </recommendedName>
</protein>
<dbReference type="Proteomes" id="UP000006810">
    <property type="component" value="Chromosome"/>
</dbReference>
<dbReference type="NCBIfam" id="TIGR01203">
    <property type="entry name" value="HGPRTase"/>
    <property type="match status" value="1"/>
</dbReference>
<dbReference type="GO" id="GO:0005829">
    <property type="term" value="C:cytosol"/>
    <property type="evidence" value="ECO:0007669"/>
    <property type="project" value="TreeGrafter"/>
</dbReference>
<evidence type="ECO:0000256" key="11">
    <source>
        <dbReference type="ARBA" id="ARBA00022741"/>
    </source>
</evidence>
<comment type="similarity">
    <text evidence="5 15">Belongs to the purine/pyrimidine phosphoribosyltransferase family.</text>
</comment>
<dbReference type="GO" id="GO:0052657">
    <property type="term" value="F:guanine phosphoribosyltransferase activity"/>
    <property type="evidence" value="ECO:0007669"/>
    <property type="project" value="UniProtKB-ARBA"/>
</dbReference>
<dbReference type="Pfam" id="PF00156">
    <property type="entry name" value="Pribosyltran"/>
    <property type="match status" value="1"/>
</dbReference>
<dbReference type="InterPro" id="IPR005904">
    <property type="entry name" value="Hxn_phspho_trans"/>
</dbReference>
<dbReference type="EMBL" id="AP009608">
    <property type="protein sequence ID" value="BAH69693.1"/>
    <property type="molecule type" value="Genomic_DNA"/>
</dbReference>
<dbReference type="GO" id="GO:0046100">
    <property type="term" value="P:hypoxanthine metabolic process"/>
    <property type="evidence" value="ECO:0007669"/>
    <property type="project" value="TreeGrafter"/>
</dbReference>
<dbReference type="GO" id="GO:0000287">
    <property type="term" value="F:magnesium ion binding"/>
    <property type="evidence" value="ECO:0007669"/>
    <property type="project" value="TreeGrafter"/>
</dbReference>
<comment type="catalytic activity">
    <reaction evidence="14">
        <text>IMP + diphosphate = hypoxanthine + 5-phospho-alpha-D-ribose 1-diphosphate</text>
        <dbReference type="Rhea" id="RHEA:17973"/>
        <dbReference type="ChEBI" id="CHEBI:17368"/>
        <dbReference type="ChEBI" id="CHEBI:33019"/>
        <dbReference type="ChEBI" id="CHEBI:58017"/>
        <dbReference type="ChEBI" id="CHEBI:58053"/>
        <dbReference type="EC" id="2.4.2.8"/>
    </reaction>
    <physiologicalReaction direction="right-to-left" evidence="14">
        <dbReference type="Rhea" id="RHEA:17975"/>
    </physiologicalReaction>
</comment>
<dbReference type="InterPro" id="IPR050408">
    <property type="entry name" value="HGPRT"/>
</dbReference>
<dbReference type="GO" id="GO:0032263">
    <property type="term" value="P:GMP salvage"/>
    <property type="evidence" value="ECO:0007669"/>
    <property type="project" value="TreeGrafter"/>
</dbReference>
<comment type="subcellular location">
    <subcellularLocation>
        <location evidence="2 15">Cytoplasm</location>
    </subcellularLocation>
</comment>
<dbReference type="HOGENOM" id="CLU_073615_0_1_14"/>
<dbReference type="GO" id="GO:0004422">
    <property type="term" value="F:hypoxanthine phosphoribosyltransferase activity"/>
    <property type="evidence" value="ECO:0007669"/>
    <property type="project" value="InterPro"/>
</dbReference>
<sequence length="196" mass="22382">MAMTSQNQRGIMNKQNIDYRIKKVLYTQEEIEAKIKELATWVNQQYKDSDNLIIVGLLKGSIPFLAQLIKDITVDHVLDFMTTSSYAGAGNSSGSVKIIMDLAQDIRNKDVLIVEDIIDSGITLDKIKQILLSRKPRSFKIITLLDKPHNRKVELKADKSAFIVPNEFLVGFGLDYDEKMRNLPYIGIFDKKYLKK</sequence>
<dbReference type="PANTHER" id="PTHR43340">
    <property type="entry name" value="HYPOXANTHINE-GUANINE PHOSPHORIBOSYLTRANSFERASE"/>
    <property type="match status" value="1"/>
</dbReference>
<keyword evidence="12 15" id="KW-0460">Magnesium</keyword>
<comment type="catalytic activity">
    <reaction evidence="13">
        <text>GMP + diphosphate = guanine + 5-phospho-alpha-D-ribose 1-diphosphate</text>
        <dbReference type="Rhea" id="RHEA:25424"/>
        <dbReference type="ChEBI" id="CHEBI:16235"/>
        <dbReference type="ChEBI" id="CHEBI:33019"/>
        <dbReference type="ChEBI" id="CHEBI:58017"/>
        <dbReference type="ChEBI" id="CHEBI:58115"/>
        <dbReference type="EC" id="2.4.2.8"/>
    </reaction>
    <physiologicalReaction direction="right-to-left" evidence="13">
        <dbReference type="Rhea" id="RHEA:25426"/>
    </physiologicalReaction>
</comment>
<keyword evidence="6 15" id="KW-0963">Cytoplasm</keyword>
<feature type="domain" description="Phosphoribosyltransferase" evidence="16">
    <location>
        <begin position="25"/>
        <end position="176"/>
    </location>
</feature>
<evidence type="ECO:0000256" key="3">
    <source>
        <dbReference type="ARBA" id="ARBA00004669"/>
    </source>
</evidence>
<evidence type="ECO:0000259" key="16">
    <source>
        <dbReference type="Pfam" id="PF00156"/>
    </source>
</evidence>
<evidence type="ECO:0000256" key="1">
    <source>
        <dbReference type="ARBA" id="ARBA00001946"/>
    </source>
</evidence>
<accession>C4XEX1</accession>
<name>C4XEX1_MYCFP</name>
<keyword evidence="7 15" id="KW-0328">Glycosyltransferase</keyword>
<dbReference type="SUPFAM" id="SSF53271">
    <property type="entry name" value="PRTase-like"/>
    <property type="match status" value="1"/>
</dbReference>
<dbReference type="KEGG" id="mfp:MBIO_0428"/>
<dbReference type="CDD" id="cd06223">
    <property type="entry name" value="PRTases_typeI"/>
    <property type="match status" value="1"/>
</dbReference>
<evidence type="ECO:0000313" key="18">
    <source>
        <dbReference type="Proteomes" id="UP000006810"/>
    </source>
</evidence>
<dbReference type="eggNOG" id="COG0634">
    <property type="taxonomic scope" value="Bacteria"/>
</dbReference>
<evidence type="ECO:0000313" key="17">
    <source>
        <dbReference type="EMBL" id="BAH69693.1"/>
    </source>
</evidence>
<proteinExistence type="inferred from homology"/>
<dbReference type="GO" id="GO:0000166">
    <property type="term" value="F:nucleotide binding"/>
    <property type="evidence" value="ECO:0007669"/>
    <property type="project" value="UniProtKB-KW"/>
</dbReference>
<dbReference type="InterPro" id="IPR000836">
    <property type="entry name" value="PRTase_dom"/>
</dbReference>
<evidence type="ECO:0000256" key="14">
    <source>
        <dbReference type="ARBA" id="ARBA00049402"/>
    </source>
</evidence>
<evidence type="ECO:0000256" key="12">
    <source>
        <dbReference type="ARBA" id="ARBA00022842"/>
    </source>
</evidence>
<dbReference type="PATRIC" id="fig|496833.3.peg.854"/>
<evidence type="ECO:0000256" key="8">
    <source>
        <dbReference type="ARBA" id="ARBA00022679"/>
    </source>
</evidence>
<evidence type="ECO:0000256" key="15">
    <source>
        <dbReference type="RuleBase" id="RU364099"/>
    </source>
</evidence>
<evidence type="ECO:0000256" key="13">
    <source>
        <dbReference type="ARBA" id="ARBA00048811"/>
    </source>
</evidence>
<dbReference type="GO" id="GO:0032264">
    <property type="term" value="P:IMP salvage"/>
    <property type="evidence" value="ECO:0007669"/>
    <property type="project" value="UniProtKB-UniPathway"/>
</dbReference>
<dbReference type="GO" id="GO:0006178">
    <property type="term" value="P:guanine salvage"/>
    <property type="evidence" value="ECO:0007669"/>
    <property type="project" value="TreeGrafter"/>
</dbReference>
<dbReference type="FunFam" id="3.40.50.2020:FF:000006">
    <property type="entry name" value="Hypoxanthine phosphoribosyltransferase"/>
    <property type="match status" value="1"/>
</dbReference>